<evidence type="ECO:0000313" key="2">
    <source>
        <dbReference type="EMBL" id="MLU99822.1"/>
    </source>
</evidence>
<protein>
    <submittedName>
        <fullName evidence="2">Conjugal transfer protein TrbE</fullName>
    </submittedName>
</protein>
<organism evidence="2">
    <name type="scientific">Salmonella enterica I</name>
    <dbReference type="NCBI Taxonomy" id="59201"/>
    <lineage>
        <taxon>Bacteria</taxon>
        <taxon>Pseudomonadati</taxon>
        <taxon>Pseudomonadota</taxon>
        <taxon>Gammaproteobacteria</taxon>
        <taxon>Enterobacterales</taxon>
        <taxon>Enterobacteriaceae</taxon>
        <taxon>Salmonella</taxon>
    </lineage>
</organism>
<dbReference type="Proteomes" id="UP000885374">
    <property type="component" value="Unassembled WGS sequence"/>
</dbReference>
<comment type="caution">
    <text evidence="2">The sequence shown here is derived from an EMBL/GenBank/DDBJ whole genome shotgun (WGS) entry which is preliminary data.</text>
</comment>
<keyword evidence="1" id="KW-0812">Transmembrane</keyword>
<dbReference type="Pfam" id="PF11100">
    <property type="entry name" value="TrbE"/>
    <property type="match status" value="1"/>
</dbReference>
<keyword evidence="1" id="KW-0472">Membrane</keyword>
<reference evidence="2" key="1">
    <citation type="submission" date="2018-07" db="EMBL/GenBank/DDBJ databases">
        <authorList>
            <person name="Ashton P.M."/>
            <person name="Dallman T."/>
            <person name="Nair S."/>
            <person name="De Pinna E."/>
            <person name="Peters T."/>
            <person name="Grant K."/>
        </authorList>
    </citation>
    <scope>NUCLEOTIDE SEQUENCE [LARGE SCALE GENOMIC DNA]</scope>
    <source>
        <strain evidence="2">157339</strain>
    </source>
</reference>
<gene>
    <name evidence="2" type="ORF">DRU74_24460</name>
</gene>
<feature type="transmembrane region" description="Helical" evidence="1">
    <location>
        <begin position="36"/>
        <end position="60"/>
    </location>
</feature>
<dbReference type="AlphaFoldDB" id="A0A403MNB9"/>
<evidence type="ECO:0000256" key="1">
    <source>
        <dbReference type="SAM" id="Phobius"/>
    </source>
</evidence>
<dbReference type="InterPro" id="IPR020150">
    <property type="entry name" value="T4SS_TrbE"/>
</dbReference>
<keyword evidence="1" id="KW-1133">Transmembrane helix</keyword>
<sequence>MKMTAFLVRLVLTLIVASPVVYWSWDVVSTTTAEDIMLSAIIIVAYGVMVTLLYSFVSALTKLLHHDNKSS</sequence>
<proteinExistence type="predicted"/>
<name>A0A403MNB9_SALET</name>
<accession>A0A403MNB9</accession>
<dbReference type="NCBIfam" id="NF010271">
    <property type="entry name" value="PRK13718.1"/>
    <property type="match status" value="1"/>
</dbReference>
<dbReference type="EMBL" id="RVHM01000056">
    <property type="protein sequence ID" value="MLU99822.1"/>
    <property type="molecule type" value="Genomic_DNA"/>
</dbReference>